<dbReference type="EMBL" id="BARV01034584">
    <property type="protein sequence ID" value="GAI48577.1"/>
    <property type="molecule type" value="Genomic_DNA"/>
</dbReference>
<sequence length="33" mass="3947">MAKIVETLRKLKDSYKKRAELKPETVKRMERVA</sequence>
<comment type="caution">
    <text evidence="1">The sequence shown here is derived from an EMBL/GenBank/DDBJ whole genome shotgun (WGS) entry which is preliminary data.</text>
</comment>
<feature type="non-terminal residue" evidence="1">
    <location>
        <position position="33"/>
    </location>
</feature>
<proteinExistence type="predicted"/>
<accession>X1NX08</accession>
<gene>
    <name evidence="1" type="ORF">S06H3_54125</name>
</gene>
<name>X1NX08_9ZZZZ</name>
<organism evidence="1">
    <name type="scientific">marine sediment metagenome</name>
    <dbReference type="NCBI Taxonomy" id="412755"/>
    <lineage>
        <taxon>unclassified sequences</taxon>
        <taxon>metagenomes</taxon>
        <taxon>ecological metagenomes</taxon>
    </lineage>
</organism>
<dbReference type="AlphaFoldDB" id="X1NX08"/>
<protein>
    <submittedName>
        <fullName evidence="1">Uncharacterized protein</fullName>
    </submittedName>
</protein>
<reference evidence="1" key="1">
    <citation type="journal article" date="2014" name="Front. Microbiol.">
        <title>High frequency of phylogenetically diverse reductive dehalogenase-homologous genes in deep subseafloor sedimentary metagenomes.</title>
        <authorList>
            <person name="Kawai M."/>
            <person name="Futagami T."/>
            <person name="Toyoda A."/>
            <person name="Takaki Y."/>
            <person name="Nishi S."/>
            <person name="Hori S."/>
            <person name="Arai W."/>
            <person name="Tsubouchi T."/>
            <person name="Morono Y."/>
            <person name="Uchiyama I."/>
            <person name="Ito T."/>
            <person name="Fujiyama A."/>
            <person name="Inagaki F."/>
            <person name="Takami H."/>
        </authorList>
    </citation>
    <scope>NUCLEOTIDE SEQUENCE</scope>
    <source>
        <strain evidence="1">Expedition CK06-06</strain>
    </source>
</reference>
<evidence type="ECO:0000313" key="1">
    <source>
        <dbReference type="EMBL" id="GAI48577.1"/>
    </source>
</evidence>